<dbReference type="EMBL" id="ACJN02000001">
    <property type="protein sequence ID" value="EFI36177.1"/>
    <property type="molecule type" value="Genomic_DNA"/>
</dbReference>
<dbReference type="Proteomes" id="UP000005496">
    <property type="component" value="Unassembled WGS sequence"/>
</dbReference>
<gene>
    <name evidence="1" type="ORF">Dthio_PD3633</name>
</gene>
<keyword evidence="2" id="KW-1185">Reference proteome</keyword>
<dbReference type="RefSeq" id="WP_008869299.1">
    <property type="nucleotide sequence ID" value="NZ_ACJN02000001.1"/>
</dbReference>
<name>D6SJX4_9BACT</name>
<reference evidence="1" key="1">
    <citation type="submission" date="2010-05" db="EMBL/GenBank/DDBJ databases">
        <title>The draft genome of Desulfonatronospira thiodismutans ASO3-1.</title>
        <authorList>
            <consortium name="US DOE Joint Genome Institute (JGI-PGF)"/>
            <person name="Lucas S."/>
            <person name="Copeland A."/>
            <person name="Lapidus A."/>
            <person name="Cheng J.-F."/>
            <person name="Bruce D."/>
            <person name="Goodwin L."/>
            <person name="Pitluck S."/>
            <person name="Chertkov O."/>
            <person name="Brettin T."/>
            <person name="Detter J.C."/>
            <person name="Han C."/>
            <person name="Land M.L."/>
            <person name="Hauser L."/>
            <person name="Kyrpides N."/>
            <person name="Mikhailova N."/>
            <person name="Muyzer G."/>
            <person name="Woyke T."/>
        </authorList>
    </citation>
    <scope>NUCLEOTIDE SEQUENCE [LARGE SCALE GENOMIC DNA]</scope>
    <source>
        <strain evidence="1">ASO3-1</strain>
    </source>
</reference>
<dbReference type="AlphaFoldDB" id="D6SJX4"/>
<accession>D6SJX4</accession>
<protein>
    <submittedName>
        <fullName evidence="1">Uncharacterized protein</fullName>
    </submittedName>
</protein>
<evidence type="ECO:0000313" key="2">
    <source>
        <dbReference type="Proteomes" id="UP000005496"/>
    </source>
</evidence>
<sequence>MKFEEYLTPEGEKRWLAWGTGFTGDPRQARFKCDKYVYECDMLATTFWVRTKTGKFEGYPLHLFGGAAWHMKERLACRVALLEIRKARTKPSKHSRTGITLSVSKAKDIQELCRAAFNPARTSHLELMQELDQLFRTGQAPVN</sequence>
<evidence type="ECO:0000313" key="1">
    <source>
        <dbReference type="EMBL" id="EFI36177.1"/>
    </source>
</evidence>
<comment type="caution">
    <text evidence="1">The sequence shown here is derived from an EMBL/GenBank/DDBJ whole genome shotgun (WGS) entry which is preliminary data.</text>
</comment>
<proteinExistence type="predicted"/>
<organism evidence="1 2">
    <name type="scientific">Desulfonatronospira thiodismutans ASO3-1</name>
    <dbReference type="NCBI Taxonomy" id="555779"/>
    <lineage>
        <taxon>Bacteria</taxon>
        <taxon>Pseudomonadati</taxon>
        <taxon>Thermodesulfobacteriota</taxon>
        <taxon>Desulfovibrionia</taxon>
        <taxon>Desulfovibrionales</taxon>
        <taxon>Desulfonatronovibrionaceae</taxon>
        <taxon>Desulfonatronospira</taxon>
    </lineage>
</organism>